<comment type="caution">
    <text evidence="9">The sequence shown here is derived from an EMBL/GenBank/DDBJ whole genome shotgun (WGS) entry which is preliminary data.</text>
</comment>
<feature type="transmembrane region" description="Helical" evidence="6">
    <location>
        <begin position="92"/>
        <end position="111"/>
    </location>
</feature>
<sequence>MLLNLCLLISCAFLVSLTFREWPVRPRLSEDVLRVVLAALIICLLMVYSTPFGAFRVDLRFVVVALVTLRYGVGVGALAFLPALALRFLEDHVAAGVAAANGLSVVLLTGLMRPHVVGARLNLRQVWLAPVPFLGLSLALLLTPQGRAVFPAVYLPGLSFSTLGLVLALGIFQSRLRLLSLAHQLRAEALSDPLTGLGNRRRFDNDLTALAAGHQLVLLDVDHFKAVNDLYGHAAGDRVLEQLGRLLREQDPAQLRAYRIGGEEFALLAGTGSEARTRALIEELRRRVPQVLVGYTGVTLSAGMSTRCPDDTPSALFQRADEALYLAKTNGRDRLVVSEAVTRPPVTPEAAADGGGPPVPLTPLQPRHSLWRALRTTIALLSERRTLRDEDWRELLHLAVAAVDGAEAGSLSIREGRTFRMCAAVGFAPELLGVRMDEAAQLRWYGRSREEWQAGAARILKSDELRRVYARADEVLWDAGPVFERAGRRSEIRADLCFPVVLGGEVIAHLNLDSFTSEDAFTWQSVELAGLFAQQLAALLHLQERWRELELLGQLHARLGADPQGRSAEEQLTETAIDLLHAAQATLLRYDPAGDQLVSVATEGTYRELGPVSLPRGQGLSWEALARGQVLRVANTGGDGRVYRRDRLAGDAMMAVPLLNGEQQPLGVLILTRDAARPFLPDDESLALLLASVATRMLERTAYMEGLRATLEAALTTLGVALETRDFETQGHTERVLRFAGRFGAALGLSGDRLTALRHGAVLHDIGKLGIPDTVLLKPGALTPEERQVVEGHAALGATLAARIPFLHPEAHGVIRSHHERWDGRGYPDGLRGEDIPLLARLFALCDVYDALVSTRPYKQAMPPEQALGILRAGRGTQFDPELTDLFERLWHAGAFR</sequence>
<dbReference type="Pfam" id="PF07694">
    <property type="entry name" value="5TM-5TMR_LYT"/>
    <property type="match status" value="1"/>
</dbReference>
<reference evidence="9 10" key="1">
    <citation type="submission" date="2024-02" db="EMBL/GenBank/DDBJ databases">
        <title>Deinococcus carri NBRC 110142.</title>
        <authorList>
            <person name="Ichikawa N."/>
            <person name="Katano-Makiyama Y."/>
            <person name="Hidaka K."/>
        </authorList>
    </citation>
    <scope>NUCLEOTIDE SEQUENCE [LARGE SCALE GENOMIC DNA]</scope>
    <source>
        <strain evidence="9 10">NBRC 110142</strain>
    </source>
</reference>
<keyword evidence="10" id="KW-1185">Reference proteome</keyword>
<evidence type="ECO:0000256" key="2">
    <source>
        <dbReference type="ARBA" id="ARBA00022475"/>
    </source>
</evidence>
<dbReference type="SUPFAM" id="SSF55073">
    <property type="entry name" value="Nucleotide cyclase"/>
    <property type="match status" value="1"/>
</dbReference>
<evidence type="ECO:0008006" key="11">
    <source>
        <dbReference type="Google" id="ProtNLM"/>
    </source>
</evidence>
<dbReference type="PANTHER" id="PTHR45228:SF8">
    <property type="entry name" value="TWO-COMPONENT RESPONSE REGULATOR-RELATED"/>
    <property type="match status" value="1"/>
</dbReference>
<dbReference type="Gene3D" id="3.30.450.40">
    <property type="match status" value="2"/>
</dbReference>
<evidence type="ECO:0000313" key="10">
    <source>
        <dbReference type="Proteomes" id="UP001401887"/>
    </source>
</evidence>
<dbReference type="PROSITE" id="PS51832">
    <property type="entry name" value="HD_GYP"/>
    <property type="match status" value="1"/>
</dbReference>
<dbReference type="Pfam" id="PF00990">
    <property type="entry name" value="GGDEF"/>
    <property type="match status" value="1"/>
</dbReference>
<gene>
    <name evidence="9" type="ORF">Dcar01_02310</name>
</gene>
<dbReference type="SMART" id="SM00065">
    <property type="entry name" value="GAF"/>
    <property type="match status" value="2"/>
</dbReference>
<evidence type="ECO:0000256" key="3">
    <source>
        <dbReference type="ARBA" id="ARBA00022692"/>
    </source>
</evidence>
<evidence type="ECO:0000259" key="8">
    <source>
        <dbReference type="PROSITE" id="PS51832"/>
    </source>
</evidence>
<dbReference type="Gene3D" id="3.30.70.270">
    <property type="match status" value="1"/>
</dbReference>
<feature type="transmembrane region" description="Helical" evidence="6">
    <location>
        <begin position="148"/>
        <end position="172"/>
    </location>
</feature>
<dbReference type="Proteomes" id="UP001401887">
    <property type="component" value="Unassembled WGS sequence"/>
</dbReference>
<accession>A0ABP9W884</accession>
<evidence type="ECO:0000256" key="4">
    <source>
        <dbReference type="ARBA" id="ARBA00022989"/>
    </source>
</evidence>
<evidence type="ECO:0000256" key="1">
    <source>
        <dbReference type="ARBA" id="ARBA00004651"/>
    </source>
</evidence>
<dbReference type="InterPro" id="IPR011620">
    <property type="entry name" value="Sig_transdc_His_kinase_LytS_TM"/>
</dbReference>
<dbReference type="RefSeq" id="WP_345465264.1">
    <property type="nucleotide sequence ID" value="NZ_BAABRP010000008.1"/>
</dbReference>
<feature type="transmembrane region" description="Helical" evidence="6">
    <location>
        <begin position="36"/>
        <end position="55"/>
    </location>
</feature>
<dbReference type="SUPFAM" id="SSF55781">
    <property type="entry name" value="GAF domain-like"/>
    <property type="match status" value="2"/>
</dbReference>
<evidence type="ECO:0000256" key="6">
    <source>
        <dbReference type="SAM" id="Phobius"/>
    </source>
</evidence>
<feature type="domain" description="GGDEF" evidence="7">
    <location>
        <begin position="212"/>
        <end position="340"/>
    </location>
</feature>
<dbReference type="NCBIfam" id="TIGR00254">
    <property type="entry name" value="GGDEF"/>
    <property type="match status" value="1"/>
</dbReference>
<feature type="transmembrane region" description="Helical" evidence="6">
    <location>
        <begin position="62"/>
        <end position="86"/>
    </location>
</feature>
<dbReference type="Pfam" id="PF13487">
    <property type="entry name" value="HD_5"/>
    <property type="match status" value="1"/>
</dbReference>
<dbReference type="InterPro" id="IPR037522">
    <property type="entry name" value="HD_GYP_dom"/>
</dbReference>
<dbReference type="InterPro" id="IPR003607">
    <property type="entry name" value="HD/PDEase_dom"/>
</dbReference>
<feature type="transmembrane region" description="Helical" evidence="6">
    <location>
        <begin position="123"/>
        <end position="142"/>
    </location>
</feature>
<dbReference type="InterPro" id="IPR029016">
    <property type="entry name" value="GAF-like_dom_sf"/>
</dbReference>
<name>A0ABP9W884_9DEIO</name>
<dbReference type="CDD" id="cd00077">
    <property type="entry name" value="HDc"/>
    <property type="match status" value="1"/>
</dbReference>
<feature type="domain" description="HD-GYP" evidence="8">
    <location>
        <begin position="707"/>
        <end position="897"/>
    </location>
</feature>
<dbReference type="SMART" id="SM00471">
    <property type="entry name" value="HDc"/>
    <property type="match status" value="1"/>
</dbReference>
<evidence type="ECO:0000256" key="5">
    <source>
        <dbReference type="ARBA" id="ARBA00023136"/>
    </source>
</evidence>
<keyword evidence="5 6" id="KW-0472">Membrane</keyword>
<dbReference type="SMART" id="SM00267">
    <property type="entry name" value="GGDEF"/>
    <property type="match status" value="1"/>
</dbReference>
<evidence type="ECO:0000313" key="9">
    <source>
        <dbReference type="EMBL" id="GAA5513569.1"/>
    </source>
</evidence>
<dbReference type="InterPro" id="IPR029787">
    <property type="entry name" value="Nucleotide_cyclase"/>
</dbReference>
<dbReference type="Pfam" id="PF13185">
    <property type="entry name" value="GAF_2"/>
    <property type="match status" value="2"/>
</dbReference>
<proteinExistence type="predicted"/>
<comment type="subcellular location">
    <subcellularLocation>
        <location evidence="1">Cell membrane</location>
        <topology evidence="1">Multi-pass membrane protein</topology>
    </subcellularLocation>
</comment>
<protein>
    <recommendedName>
        <fullName evidence="11">Diguanylate cyclase</fullName>
    </recommendedName>
</protein>
<dbReference type="InterPro" id="IPR000160">
    <property type="entry name" value="GGDEF_dom"/>
</dbReference>
<dbReference type="EMBL" id="BAABRP010000008">
    <property type="protein sequence ID" value="GAA5513569.1"/>
    <property type="molecule type" value="Genomic_DNA"/>
</dbReference>
<dbReference type="InterPro" id="IPR003018">
    <property type="entry name" value="GAF"/>
</dbReference>
<evidence type="ECO:0000259" key="7">
    <source>
        <dbReference type="PROSITE" id="PS50887"/>
    </source>
</evidence>
<organism evidence="9 10">
    <name type="scientific">Deinococcus carri</name>
    <dbReference type="NCBI Taxonomy" id="1211323"/>
    <lineage>
        <taxon>Bacteria</taxon>
        <taxon>Thermotogati</taxon>
        <taxon>Deinococcota</taxon>
        <taxon>Deinococci</taxon>
        <taxon>Deinococcales</taxon>
        <taxon>Deinococcaceae</taxon>
        <taxon>Deinococcus</taxon>
    </lineage>
</organism>
<dbReference type="SUPFAM" id="SSF109604">
    <property type="entry name" value="HD-domain/PDEase-like"/>
    <property type="match status" value="1"/>
</dbReference>
<keyword evidence="4 6" id="KW-1133">Transmembrane helix</keyword>
<keyword evidence="3 6" id="KW-0812">Transmembrane</keyword>
<dbReference type="CDD" id="cd01949">
    <property type="entry name" value="GGDEF"/>
    <property type="match status" value="1"/>
</dbReference>
<dbReference type="InterPro" id="IPR052020">
    <property type="entry name" value="Cyclic_di-GMP/3'3'-cGAMP_PDE"/>
</dbReference>
<dbReference type="PROSITE" id="PS50887">
    <property type="entry name" value="GGDEF"/>
    <property type="match status" value="1"/>
</dbReference>
<dbReference type="InterPro" id="IPR043128">
    <property type="entry name" value="Rev_trsase/Diguanyl_cyclase"/>
</dbReference>
<dbReference type="PANTHER" id="PTHR45228">
    <property type="entry name" value="CYCLIC DI-GMP PHOSPHODIESTERASE TM_0186-RELATED"/>
    <property type="match status" value="1"/>
</dbReference>
<dbReference type="Gene3D" id="1.10.3210.10">
    <property type="entry name" value="Hypothetical protein af1432"/>
    <property type="match status" value="1"/>
</dbReference>
<keyword evidence="2" id="KW-1003">Cell membrane</keyword>